<evidence type="ECO:0000256" key="18">
    <source>
        <dbReference type="ARBA" id="ARBA00049295"/>
    </source>
</evidence>
<evidence type="ECO:0000313" key="23">
    <source>
        <dbReference type="Proteomes" id="UP000219514"/>
    </source>
</evidence>
<dbReference type="GO" id="GO:0008686">
    <property type="term" value="F:3,4-dihydroxy-2-butanone-4-phosphate synthase activity"/>
    <property type="evidence" value="ECO:0007669"/>
    <property type="project" value="UniProtKB-UniRule"/>
</dbReference>
<keyword evidence="14 19" id="KW-0464">Manganese</keyword>
<feature type="domain" description="GTP cyclohydrolase II" evidence="21">
    <location>
        <begin position="212"/>
        <end position="381"/>
    </location>
</feature>
<dbReference type="GO" id="GO:0005525">
    <property type="term" value="F:GTP binding"/>
    <property type="evidence" value="ECO:0007669"/>
    <property type="project" value="UniProtKB-KW"/>
</dbReference>
<dbReference type="EC" id="4.1.99.12" evidence="19"/>
<dbReference type="AlphaFoldDB" id="A0A285EL50"/>
<dbReference type="NCBIfam" id="TIGR00505">
    <property type="entry name" value="ribA"/>
    <property type="match status" value="1"/>
</dbReference>
<dbReference type="HAMAP" id="MF_00180">
    <property type="entry name" value="RibB"/>
    <property type="match status" value="1"/>
</dbReference>
<dbReference type="InterPro" id="IPR000926">
    <property type="entry name" value="RibA"/>
</dbReference>
<evidence type="ECO:0000256" key="15">
    <source>
        <dbReference type="ARBA" id="ARBA00023239"/>
    </source>
</evidence>
<evidence type="ECO:0000256" key="8">
    <source>
        <dbReference type="ARBA" id="ARBA00022723"/>
    </source>
</evidence>
<keyword evidence="7 19" id="KW-0686">Riboflavin biosynthesis</keyword>
<dbReference type="HAMAP" id="MF_00179">
    <property type="entry name" value="RibA"/>
    <property type="match status" value="1"/>
</dbReference>
<accession>A0A285EL50</accession>
<evidence type="ECO:0000313" key="22">
    <source>
        <dbReference type="EMBL" id="SNX98796.1"/>
    </source>
</evidence>
<feature type="binding site" evidence="19">
    <location>
        <position position="37"/>
    </location>
    <ligand>
        <name>D-ribulose 5-phosphate</name>
        <dbReference type="ChEBI" id="CHEBI:58121"/>
    </ligand>
</feature>
<evidence type="ECO:0000256" key="5">
    <source>
        <dbReference type="ARBA" id="ARBA00004904"/>
    </source>
</evidence>
<keyword evidence="16 19" id="KW-0511">Multifunctional enzyme</keyword>
<evidence type="ECO:0000256" key="13">
    <source>
        <dbReference type="ARBA" id="ARBA00023134"/>
    </source>
</evidence>
<evidence type="ECO:0000256" key="10">
    <source>
        <dbReference type="ARBA" id="ARBA00022801"/>
    </source>
</evidence>
<keyword evidence="23" id="KW-1185">Reference proteome</keyword>
<feature type="binding site" evidence="19">
    <location>
        <position position="265"/>
    </location>
    <ligand>
        <name>Zn(2+)</name>
        <dbReference type="ChEBI" id="CHEBI:29105"/>
        <note>catalytic</note>
    </ligand>
</feature>
<keyword evidence="11 19" id="KW-0862">Zinc</keyword>
<dbReference type="Proteomes" id="UP000219514">
    <property type="component" value="Unassembled WGS sequence"/>
</dbReference>
<evidence type="ECO:0000256" key="2">
    <source>
        <dbReference type="ARBA" id="ARBA00001936"/>
    </source>
</evidence>
<dbReference type="Gene3D" id="3.40.50.10990">
    <property type="entry name" value="GTP cyclohydrolase II"/>
    <property type="match status" value="1"/>
</dbReference>
<feature type="site" description="Essential for DHBP synthase activity" evidence="19">
    <location>
        <position position="130"/>
    </location>
</feature>
<dbReference type="Pfam" id="PF00926">
    <property type="entry name" value="DHBP_synthase"/>
    <property type="match status" value="1"/>
</dbReference>
<dbReference type="OrthoDB" id="9793111at2"/>
<comment type="similarity">
    <text evidence="19">In the C-terminal section; belongs to the GTP cyclohydrolase II family.</text>
</comment>
<evidence type="ECO:0000256" key="3">
    <source>
        <dbReference type="ARBA" id="ARBA00002284"/>
    </source>
</evidence>
<name>A0A285EL50_9ACTN</name>
<dbReference type="Pfam" id="PF00925">
    <property type="entry name" value="GTP_cyclohydro2"/>
    <property type="match status" value="1"/>
</dbReference>
<dbReference type="GO" id="GO:0003935">
    <property type="term" value="F:GTP cyclohydrolase II activity"/>
    <property type="evidence" value="ECO:0007669"/>
    <property type="project" value="UniProtKB-UniRule"/>
</dbReference>
<gene>
    <name evidence="19" type="primary">ribBA</name>
    <name evidence="22" type="ORF">SAMN06893097_11292</name>
</gene>
<proteinExistence type="inferred from homology"/>
<feature type="binding site" evidence="19">
    <location>
        <position position="278"/>
    </location>
    <ligand>
        <name>Zn(2+)</name>
        <dbReference type="ChEBI" id="CHEBI:29105"/>
        <note>catalytic</note>
    </ligand>
</feature>
<evidence type="ECO:0000256" key="19">
    <source>
        <dbReference type="HAMAP-Rule" id="MF_01283"/>
    </source>
</evidence>
<feature type="region of interest" description="GTP cyclohydrolase II" evidence="19">
    <location>
        <begin position="206"/>
        <end position="420"/>
    </location>
</feature>
<evidence type="ECO:0000256" key="12">
    <source>
        <dbReference type="ARBA" id="ARBA00022842"/>
    </source>
</evidence>
<feature type="site" description="Essential for DHBP synthase activity" evidence="19">
    <location>
        <position position="168"/>
    </location>
</feature>
<comment type="cofactor">
    <cofactor evidence="19">
        <name>Zn(2+)</name>
        <dbReference type="ChEBI" id="CHEBI:29105"/>
    </cofactor>
    <text evidence="19">Binds 1 zinc ion per subunit.</text>
</comment>
<evidence type="ECO:0000259" key="21">
    <source>
        <dbReference type="Pfam" id="PF00925"/>
    </source>
</evidence>
<feature type="binding site" evidence="19">
    <location>
        <position position="147"/>
    </location>
    <ligand>
        <name>Mg(2+)</name>
        <dbReference type="ChEBI" id="CHEBI:18420"/>
        <label>2</label>
    </ligand>
</feature>
<feature type="active site" description="Nucleophile; for GTP cyclohydrolase activity" evidence="19">
    <location>
        <position position="340"/>
    </location>
</feature>
<dbReference type="PIRSF" id="PIRSF001259">
    <property type="entry name" value="RibA"/>
    <property type="match status" value="1"/>
</dbReference>
<dbReference type="Gene3D" id="3.90.870.10">
    <property type="entry name" value="DHBP synthase"/>
    <property type="match status" value="1"/>
</dbReference>
<dbReference type="PANTHER" id="PTHR21327">
    <property type="entry name" value="GTP CYCLOHYDROLASE II-RELATED"/>
    <property type="match status" value="1"/>
</dbReference>
<dbReference type="FunFam" id="3.90.870.10:FF:000001">
    <property type="entry name" value="Riboflavin biosynthesis protein RibBA"/>
    <property type="match status" value="1"/>
</dbReference>
<dbReference type="NCBIfam" id="NF001591">
    <property type="entry name" value="PRK00393.1"/>
    <property type="match status" value="1"/>
</dbReference>
<evidence type="ECO:0000256" key="7">
    <source>
        <dbReference type="ARBA" id="ARBA00022619"/>
    </source>
</evidence>
<dbReference type="CDD" id="cd00641">
    <property type="entry name" value="GTP_cyclohydro2"/>
    <property type="match status" value="1"/>
</dbReference>
<dbReference type="UniPathway" id="UPA00275">
    <property type="reaction ID" value="UER00399"/>
</dbReference>
<dbReference type="InterPro" id="IPR032677">
    <property type="entry name" value="GTP_cyclohydro_II"/>
</dbReference>
<feature type="active site" description="Proton acceptor; for GTP cyclohydrolase activity" evidence="19">
    <location>
        <position position="338"/>
    </location>
</feature>
<keyword evidence="9 19" id="KW-0547">Nucleotide-binding</keyword>
<keyword evidence="13 19" id="KW-0342">GTP-binding</keyword>
<dbReference type="GO" id="GO:0005829">
    <property type="term" value="C:cytosol"/>
    <property type="evidence" value="ECO:0007669"/>
    <property type="project" value="TreeGrafter"/>
</dbReference>
<evidence type="ECO:0000256" key="1">
    <source>
        <dbReference type="ARBA" id="ARBA00000141"/>
    </source>
</evidence>
<keyword evidence="15 19" id="KW-0456">Lyase</keyword>
<dbReference type="InterPro" id="IPR036144">
    <property type="entry name" value="RibA-like_sf"/>
</dbReference>
<comment type="catalytic activity">
    <reaction evidence="18 19">
        <text>GTP + 4 H2O = 2,5-diamino-6-hydroxy-4-(5-phosphoribosylamino)-pyrimidine + formate + 2 phosphate + 3 H(+)</text>
        <dbReference type="Rhea" id="RHEA:23704"/>
        <dbReference type="ChEBI" id="CHEBI:15377"/>
        <dbReference type="ChEBI" id="CHEBI:15378"/>
        <dbReference type="ChEBI" id="CHEBI:15740"/>
        <dbReference type="ChEBI" id="CHEBI:37565"/>
        <dbReference type="ChEBI" id="CHEBI:43474"/>
        <dbReference type="ChEBI" id="CHEBI:58614"/>
        <dbReference type="EC" id="3.5.4.25"/>
    </reaction>
</comment>
<keyword evidence="10 19" id="KW-0378">Hydrolase</keyword>
<comment type="function">
    <text evidence="17 19">Catalyzes the conversion of GTP to 2,5-diamino-6-ribosylamino-4(3H)-pyrimidinone 5'-phosphate (DARP), formate and pyrophosphate.</text>
</comment>
<comment type="function">
    <text evidence="3 19">Catalyzes the conversion of D-ribulose 5-phosphate to formate and 3,4-dihydroxy-2-butanone 4-phosphate.</text>
</comment>
<feature type="binding site" evidence="19">
    <location>
        <begin position="260"/>
        <end position="264"/>
    </location>
    <ligand>
        <name>GTP</name>
        <dbReference type="ChEBI" id="CHEBI:37565"/>
    </ligand>
</feature>
<feature type="binding site" evidence="19">
    <location>
        <position position="168"/>
    </location>
    <ligand>
        <name>D-ribulose 5-phosphate</name>
        <dbReference type="ChEBI" id="CHEBI:58121"/>
    </ligand>
</feature>
<keyword evidence="8 19" id="KW-0479">Metal-binding</keyword>
<dbReference type="GO" id="GO:0009231">
    <property type="term" value="P:riboflavin biosynthetic process"/>
    <property type="evidence" value="ECO:0007669"/>
    <property type="project" value="UniProtKB-UniRule"/>
</dbReference>
<dbReference type="EC" id="3.5.4.25" evidence="19"/>
<dbReference type="SUPFAM" id="SSF55821">
    <property type="entry name" value="YrdC/RibB"/>
    <property type="match status" value="1"/>
</dbReference>
<feature type="binding site" evidence="19">
    <location>
        <position position="281"/>
    </location>
    <ligand>
        <name>GTP</name>
        <dbReference type="ChEBI" id="CHEBI:37565"/>
    </ligand>
</feature>
<feature type="binding site" evidence="19">
    <location>
        <position position="326"/>
    </location>
    <ligand>
        <name>GTP</name>
        <dbReference type="ChEBI" id="CHEBI:37565"/>
    </ligand>
</feature>
<comment type="similarity">
    <text evidence="6 19">In the N-terminal section; belongs to the DHBP synthase family.</text>
</comment>
<dbReference type="SUPFAM" id="SSF142695">
    <property type="entry name" value="RibA-like"/>
    <property type="match status" value="1"/>
</dbReference>
<evidence type="ECO:0000256" key="20">
    <source>
        <dbReference type="SAM" id="MobiDB-lite"/>
    </source>
</evidence>
<dbReference type="GO" id="GO:0000287">
    <property type="term" value="F:magnesium ion binding"/>
    <property type="evidence" value="ECO:0007669"/>
    <property type="project" value="UniProtKB-UniRule"/>
</dbReference>
<sequence length="420" mass="44192">MSARRSPAEAVQHAVAALSAGRMVIVVDDADREDEGDLVVAAELVTEEQLAFLVRHTTGIVCAPMTAARAQELQLPQMVEVNTDGHGTAFTVTVDHVDTGTGVSAADRARTVHALAESGTRPEHLRRPGHVFPLRARSGGVLVRAGHTEAAVDLTTMAGLSGVGVIGEIVDEDGSMRRGASLAAFAAEHDLPVLAIADLVRYRRATERLVEQVASSQMPTEFGAFRAVAYRSSLDGTEHLALVMGDVAAAGRTSAGALVRVHSECLTGDILGSLRCDCGGQLEQALRAVAAEGCGAVVYLRGHEGRGIGLAHKIRAYALQEQGFDTVDANTVQGLPADSRSYGVGAQILGDLGISRLRLITNNPAKYRGLEGHGLTVVGRVALPTVETPHNVRYLRTKRERMGHELAGPEVGRSPAGGQQ</sequence>
<dbReference type="InterPro" id="IPR016299">
    <property type="entry name" value="Riboflavin_synth_RibBA"/>
</dbReference>
<dbReference type="InterPro" id="IPR017945">
    <property type="entry name" value="DHBP_synth_RibB-like_a/b_dom"/>
</dbReference>
<feature type="binding site" evidence="19">
    <location>
        <position position="33"/>
    </location>
    <ligand>
        <name>Mg(2+)</name>
        <dbReference type="ChEBI" id="CHEBI:18420"/>
        <label>1</label>
    </ligand>
</feature>
<organism evidence="22 23">
    <name type="scientific">Geodermatophilus sabuli</name>
    <dbReference type="NCBI Taxonomy" id="1564158"/>
    <lineage>
        <taxon>Bacteria</taxon>
        <taxon>Bacillati</taxon>
        <taxon>Actinomycetota</taxon>
        <taxon>Actinomycetes</taxon>
        <taxon>Geodermatophilales</taxon>
        <taxon>Geodermatophilaceae</taxon>
        <taxon>Geodermatophilus</taxon>
    </lineage>
</organism>
<dbReference type="PANTHER" id="PTHR21327:SF18">
    <property type="entry name" value="3,4-DIHYDROXY-2-BUTANONE 4-PHOSPHATE SYNTHASE"/>
    <property type="match status" value="1"/>
</dbReference>
<feature type="binding site" evidence="19">
    <location>
        <position position="361"/>
    </location>
    <ligand>
        <name>GTP</name>
        <dbReference type="ChEBI" id="CHEBI:37565"/>
    </ligand>
</feature>
<comment type="pathway">
    <text evidence="4 19">Cofactor biosynthesis; riboflavin biosynthesis; 5-amino-6-(D-ribitylamino)uracil from GTP: step 1/4.</text>
</comment>
<evidence type="ECO:0000256" key="4">
    <source>
        <dbReference type="ARBA" id="ARBA00004853"/>
    </source>
</evidence>
<feature type="binding site" evidence="19">
    <location>
        <position position="33"/>
    </location>
    <ligand>
        <name>Mg(2+)</name>
        <dbReference type="ChEBI" id="CHEBI:18420"/>
        <label>2</label>
    </ligand>
</feature>
<evidence type="ECO:0000256" key="16">
    <source>
        <dbReference type="ARBA" id="ARBA00023268"/>
    </source>
</evidence>
<evidence type="ECO:0000256" key="6">
    <source>
        <dbReference type="ARBA" id="ARBA00005520"/>
    </source>
</evidence>
<dbReference type="FunFam" id="3.40.50.10990:FF:000001">
    <property type="entry name" value="Riboflavin biosynthesis protein RibBA"/>
    <property type="match status" value="1"/>
</dbReference>
<feature type="region of interest" description="Disordered" evidence="20">
    <location>
        <begin position="401"/>
        <end position="420"/>
    </location>
</feature>
<dbReference type="EMBL" id="OBDO01000012">
    <property type="protein sequence ID" value="SNX98796.1"/>
    <property type="molecule type" value="Genomic_DNA"/>
</dbReference>
<feature type="region of interest" description="DHBP synthase" evidence="19">
    <location>
        <begin position="1"/>
        <end position="205"/>
    </location>
</feature>
<evidence type="ECO:0000256" key="17">
    <source>
        <dbReference type="ARBA" id="ARBA00043932"/>
    </source>
</evidence>
<dbReference type="NCBIfam" id="NF006803">
    <property type="entry name" value="PRK09311.1"/>
    <property type="match status" value="1"/>
</dbReference>
<dbReference type="GO" id="GO:0030145">
    <property type="term" value="F:manganese ion binding"/>
    <property type="evidence" value="ECO:0007669"/>
    <property type="project" value="UniProtKB-UniRule"/>
</dbReference>
<dbReference type="InterPro" id="IPR000422">
    <property type="entry name" value="DHBP_synthase_RibB"/>
</dbReference>
<reference evidence="22 23" key="1">
    <citation type="submission" date="2017-09" db="EMBL/GenBank/DDBJ databases">
        <authorList>
            <person name="Ehlers B."/>
            <person name="Leendertz F.H."/>
        </authorList>
    </citation>
    <scope>NUCLEOTIDE SEQUENCE [LARGE SCALE GENOMIC DNA]</scope>
    <source>
        <strain evidence="22 23">DSM 46844</strain>
    </source>
</reference>
<dbReference type="HAMAP" id="MF_01283">
    <property type="entry name" value="RibBA"/>
    <property type="match status" value="1"/>
</dbReference>
<feature type="binding site" evidence="19">
    <location>
        <position position="276"/>
    </location>
    <ligand>
        <name>Zn(2+)</name>
        <dbReference type="ChEBI" id="CHEBI:29105"/>
        <note>catalytic</note>
    </ligand>
</feature>
<protein>
    <recommendedName>
        <fullName evidence="19">Riboflavin biosynthesis protein RibBA</fullName>
    </recommendedName>
    <domain>
        <recommendedName>
            <fullName evidence="19">3,4-dihydroxy-2-butanone 4-phosphate synthase</fullName>
            <shortName evidence="19">DHBP synthase</shortName>
            <ecNumber evidence="19">4.1.99.12</ecNumber>
        </recommendedName>
    </domain>
    <domain>
        <recommendedName>
            <fullName evidence="19">GTP cyclohydrolase-2</fullName>
            <ecNumber evidence="19">3.5.4.25</ecNumber>
        </recommendedName>
        <alternativeName>
            <fullName evidence="19">GTP cyclohydrolase II</fullName>
        </alternativeName>
    </domain>
</protein>
<feature type="binding site" evidence="19">
    <location>
        <begin position="144"/>
        <end position="148"/>
    </location>
    <ligand>
        <name>D-ribulose 5-phosphate</name>
        <dbReference type="ChEBI" id="CHEBI:58121"/>
    </ligand>
</feature>
<dbReference type="GO" id="GO:0008270">
    <property type="term" value="F:zinc ion binding"/>
    <property type="evidence" value="ECO:0007669"/>
    <property type="project" value="UniProtKB-UniRule"/>
</dbReference>
<feature type="binding site" evidence="19">
    <location>
        <position position="366"/>
    </location>
    <ligand>
        <name>GTP</name>
        <dbReference type="ChEBI" id="CHEBI:37565"/>
    </ligand>
</feature>
<evidence type="ECO:0000256" key="9">
    <source>
        <dbReference type="ARBA" id="ARBA00022741"/>
    </source>
</evidence>
<feature type="binding site" evidence="19">
    <location>
        <begin position="32"/>
        <end position="33"/>
    </location>
    <ligand>
        <name>D-ribulose 5-phosphate</name>
        <dbReference type="ChEBI" id="CHEBI:58121"/>
    </ligand>
</feature>
<comment type="catalytic activity">
    <reaction evidence="1 19">
        <text>D-ribulose 5-phosphate = (2S)-2-hydroxy-3-oxobutyl phosphate + formate + H(+)</text>
        <dbReference type="Rhea" id="RHEA:18457"/>
        <dbReference type="ChEBI" id="CHEBI:15378"/>
        <dbReference type="ChEBI" id="CHEBI:15740"/>
        <dbReference type="ChEBI" id="CHEBI:58121"/>
        <dbReference type="ChEBI" id="CHEBI:58830"/>
        <dbReference type="EC" id="4.1.99.12"/>
    </reaction>
</comment>
<dbReference type="RefSeq" id="WP_097208712.1">
    <property type="nucleotide sequence ID" value="NZ_JACHXB010000008.1"/>
</dbReference>
<comment type="cofactor">
    <cofactor evidence="19">
        <name>Mg(2+)</name>
        <dbReference type="ChEBI" id="CHEBI:18420"/>
    </cofactor>
    <cofactor evidence="19">
        <name>Mn(2+)</name>
        <dbReference type="ChEBI" id="CHEBI:29035"/>
    </cofactor>
    <text evidence="19">Binds 2 divalent metal cations per subunit. Magnesium or manganese.</text>
</comment>
<keyword evidence="12 19" id="KW-0460">Magnesium</keyword>
<evidence type="ECO:0000256" key="14">
    <source>
        <dbReference type="ARBA" id="ARBA00023211"/>
    </source>
</evidence>
<feature type="binding site" evidence="19">
    <location>
        <begin position="304"/>
        <end position="306"/>
    </location>
    <ligand>
        <name>GTP</name>
        <dbReference type="ChEBI" id="CHEBI:37565"/>
    </ligand>
</feature>
<comment type="cofactor">
    <cofactor evidence="2">
        <name>Mn(2+)</name>
        <dbReference type="ChEBI" id="CHEBI:29035"/>
    </cofactor>
</comment>
<evidence type="ECO:0000256" key="11">
    <source>
        <dbReference type="ARBA" id="ARBA00022833"/>
    </source>
</evidence>
<comment type="pathway">
    <text evidence="5 19">Cofactor biosynthesis; riboflavin biosynthesis; 2-hydroxy-3-oxobutyl phosphate from D-ribulose 5-phosphate: step 1/1.</text>
</comment>
<dbReference type="NCBIfam" id="TIGR00506">
    <property type="entry name" value="ribB"/>
    <property type="match status" value="1"/>
</dbReference>